<organism evidence="3 4">
    <name type="scientific">Hypsibius exemplaris</name>
    <name type="common">Freshwater tardigrade</name>
    <dbReference type="NCBI Taxonomy" id="2072580"/>
    <lineage>
        <taxon>Eukaryota</taxon>
        <taxon>Metazoa</taxon>
        <taxon>Ecdysozoa</taxon>
        <taxon>Tardigrada</taxon>
        <taxon>Eutardigrada</taxon>
        <taxon>Parachela</taxon>
        <taxon>Hypsibioidea</taxon>
        <taxon>Hypsibiidae</taxon>
        <taxon>Hypsibius</taxon>
    </lineage>
</organism>
<dbReference type="AlphaFoldDB" id="A0A1W0X5M8"/>
<feature type="region of interest" description="Disordered" evidence="2">
    <location>
        <begin position="1"/>
        <end position="38"/>
    </location>
</feature>
<name>A0A1W0X5M8_HYPEX</name>
<accession>A0A1W0X5M8</accession>
<gene>
    <name evidence="3" type="ORF">BV898_03327</name>
</gene>
<evidence type="ECO:0000313" key="3">
    <source>
        <dbReference type="EMBL" id="OQV22897.1"/>
    </source>
</evidence>
<feature type="compositionally biased region" description="Polar residues" evidence="2">
    <location>
        <begin position="18"/>
        <end position="35"/>
    </location>
</feature>
<protein>
    <submittedName>
        <fullName evidence="3">Uncharacterized protein</fullName>
    </submittedName>
</protein>
<evidence type="ECO:0000256" key="2">
    <source>
        <dbReference type="SAM" id="MobiDB-lite"/>
    </source>
</evidence>
<dbReference type="Proteomes" id="UP000192578">
    <property type="component" value="Unassembled WGS sequence"/>
</dbReference>
<proteinExistence type="predicted"/>
<keyword evidence="1" id="KW-0175">Coiled coil</keyword>
<keyword evidence="4" id="KW-1185">Reference proteome</keyword>
<dbReference type="EMBL" id="MTYJ01000015">
    <property type="protein sequence ID" value="OQV22897.1"/>
    <property type="molecule type" value="Genomic_DNA"/>
</dbReference>
<evidence type="ECO:0000256" key="1">
    <source>
        <dbReference type="SAM" id="Coils"/>
    </source>
</evidence>
<comment type="caution">
    <text evidence="3">The sequence shown here is derived from an EMBL/GenBank/DDBJ whole genome shotgun (WGS) entry which is preliminary data.</text>
</comment>
<sequence>MSPRGKASMSSRKKDSGRTSVASTSTPDPNPTSQELEVDLVRQLNKIIFKLKEEERNEKEYQENLRGKDNTEKRAISMAKAKEIANKRSRFVEAERMLQLQSYPDGEESLDDAGVEGARDGPLAKSQTNTNNDLADTMEGLSLADEVYPVMPLGGDEHLVDGVPNLAYADLVTALYENGYRVPEIVVQCRCGRRLRVEGPITCKGQMDRLKMESIEEDREFFAFNSNKWTCKSQVELEFQRDKLKGYGNNGRGKMKISLGKLNEIQEKKWNKLNVHLRTFQNRRVAVNAECLVGSSGWIECSGRLFDLNRAWEKTCEDRLHKFVTLRGSPKALHRAKVIENDHVRGQALIIAALNILVGEFMAEEDEDKMDELALEIEAEMENLFSADKIRITHRCCHETANRPDVEFPVNVHPEVKHRSFRARTKQQ</sequence>
<evidence type="ECO:0000313" key="4">
    <source>
        <dbReference type="Proteomes" id="UP000192578"/>
    </source>
</evidence>
<reference evidence="4" key="1">
    <citation type="submission" date="2017-01" db="EMBL/GenBank/DDBJ databases">
        <title>Comparative genomics of anhydrobiosis in the tardigrade Hypsibius dujardini.</title>
        <authorList>
            <person name="Yoshida Y."/>
            <person name="Koutsovoulos G."/>
            <person name="Laetsch D."/>
            <person name="Stevens L."/>
            <person name="Kumar S."/>
            <person name="Horikawa D."/>
            <person name="Ishino K."/>
            <person name="Komine S."/>
            <person name="Tomita M."/>
            <person name="Blaxter M."/>
            <person name="Arakawa K."/>
        </authorList>
    </citation>
    <scope>NUCLEOTIDE SEQUENCE [LARGE SCALE GENOMIC DNA]</scope>
    <source>
        <strain evidence="4">Z151</strain>
    </source>
</reference>
<feature type="coiled-coil region" evidence="1">
    <location>
        <begin position="44"/>
        <end position="71"/>
    </location>
</feature>